<feature type="compositionally biased region" description="Polar residues" evidence="1">
    <location>
        <begin position="10"/>
        <end position="21"/>
    </location>
</feature>
<organism evidence="2 3">
    <name type="scientific">Eumeta variegata</name>
    <name type="common">Bagworm moth</name>
    <name type="synonym">Eumeta japonica</name>
    <dbReference type="NCBI Taxonomy" id="151549"/>
    <lineage>
        <taxon>Eukaryota</taxon>
        <taxon>Metazoa</taxon>
        <taxon>Ecdysozoa</taxon>
        <taxon>Arthropoda</taxon>
        <taxon>Hexapoda</taxon>
        <taxon>Insecta</taxon>
        <taxon>Pterygota</taxon>
        <taxon>Neoptera</taxon>
        <taxon>Endopterygota</taxon>
        <taxon>Lepidoptera</taxon>
        <taxon>Glossata</taxon>
        <taxon>Ditrysia</taxon>
        <taxon>Tineoidea</taxon>
        <taxon>Psychidae</taxon>
        <taxon>Oiketicinae</taxon>
        <taxon>Eumeta</taxon>
    </lineage>
</organism>
<sequence>MLIHFEKNGQETQGRQSTRSRPTLRGSCAAATEESSCNAMRLQEVMWSCEHLLITHYPFRLTDSLGARGPRPRRRLSPHDVIILKYPRPAPSRTSVIHVGQWEFYGPAGSIKLSKKKNTLENCPSHMDVRPEKNLKIMVATATKREDGLEERLSSSHLGALRHLGVRANVRASVHTRSATAAKRTRNGISVNGHLPTGGRGRGGRSSRSHLRLMNHERRVRQKFEGDLE</sequence>
<feature type="compositionally biased region" description="Basic and acidic residues" evidence="1">
    <location>
        <begin position="214"/>
        <end position="229"/>
    </location>
</feature>
<evidence type="ECO:0000256" key="1">
    <source>
        <dbReference type="SAM" id="MobiDB-lite"/>
    </source>
</evidence>
<gene>
    <name evidence="2" type="ORF">EVAR_49437_1</name>
</gene>
<reference evidence="2 3" key="1">
    <citation type="journal article" date="2019" name="Commun. Biol.">
        <title>The bagworm genome reveals a unique fibroin gene that provides high tensile strength.</title>
        <authorList>
            <person name="Kono N."/>
            <person name="Nakamura H."/>
            <person name="Ohtoshi R."/>
            <person name="Tomita M."/>
            <person name="Numata K."/>
            <person name="Arakawa K."/>
        </authorList>
    </citation>
    <scope>NUCLEOTIDE SEQUENCE [LARGE SCALE GENOMIC DNA]</scope>
</reference>
<dbReference type="AlphaFoldDB" id="A0A4C1YUA7"/>
<accession>A0A4C1YUA7</accession>
<proteinExistence type="predicted"/>
<feature type="region of interest" description="Disordered" evidence="1">
    <location>
        <begin position="1"/>
        <end position="25"/>
    </location>
</feature>
<dbReference type="EMBL" id="BGZK01001427">
    <property type="protein sequence ID" value="GBP79738.1"/>
    <property type="molecule type" value="Genomic_DNA"/>
</dbReference>
<evidence type="ECO:0000313" key="3">
    <source>
        <dbReference type="Proteomes" id="UP000299102"/>
    </source>
</evidence>
<feature type="compositionally biased region" description="Basic residues" evidence="1">
    <location>
        <begin position="202"/>
        <end position="213"/>
    </location>
</feature>
<evidence type="ECO:0000313" key="2">
    <source>
        <dbReference type="EMBL" id="GBP79738.1"/>
    </source>
</evidence>
<keyword evidence="3" id="KW-1185">Reference proteome</keyword>
<comment type="caution">
    <text evidence="2">The sequence shown here is derived from an EMBL/GenBank/DDBJ whole genome shotgun (WGS) entry which is preliminary data.</text>
</comment>
<name>A0A4C1YUA7_EUMVA</name>
<protein>
    <submittedName>
        <fullName evidence="2">Uncharacterized protein</fullName>
    </submittedName>
</protein>
<dbReference type="Proteomes" id="UP000299102">
    <property type="component" value="Unassembled WGS sequence"/>
</dbReference>
<feature type="region of interest" description="Disordered" evidence="1">
    <location>
        <begin position="175"/>
        <end position="229"/>
    </location>
</feature>